<evidence type="ECO:0000313" key="6">
    <source>
        <dbReference type="EMBL" id="MFC5343030.1"/>
    </source>
</evidence>
<dbReference type="Proteomes" id="UP001596152">
    <property type="component" value="Unassembled WGS sequence"/>
</dbReference>
<dbReference type="InterPro" id="IPR001537">
    <property type="entry name" value="SpoU_MeTrfase"/>
</dbReference>
<dbReference type="PANTHER" id="PTHR42786">
    <property type="entry name" value="TRNA/RRNA METHYLTRANSFERASE"/>
    <property type="match status" value="1"/>
</dbReference>
<keyword evidence="3" id="KW-0808">Transferase</keyword>
<comment type="caution">
    <text evidence="6">The sequence shown here is derived from an EMBL/GenBank/DDBJ whole genome shotgun (WGS) entry which is preliminary data.</text>
</comment>
<dbReference type="InterPro" id="IPR004384">
    <property type="entry name" value="RNA_MeTrfase_TrmJ/LasT"/>
</dbReference>
<dbReference type="CDD" id="cd18093">
    <property type="entry name" value="SpoU-like_TrmJ"/>
    <property type="match status" value="1"/>
</dbReference>
<keyword evidence="7" id="KW-1185">Reference proteome</keyword>
<keyword evidence="4" id="KW-0949">S-adenosyl-L-methionine</keyword>
<dbReference type="Pfam" id="PF00588">
    <property type="entry name" value="SpoU_methylase"/>
    <property type="match status" value="1"/>
</dbReference>
<dbReference type="GO" id="GO:0008168">
    <property type="term" value="F:methyltransferase activity"/>
    <property type="evidence" value="ECO:0007669"/>
    <property type="project" value="UniProtKB-KW"/>
</dbReference>
<dbReference type="Gene3D" id="1.10.8.590">
    <property type="match status" value="1"/>
</dbReference>
<proteinExistence type="inferred from homology"/>
<dbReference type="Gene3D" id="3.40.1280.10">
    <property type="match status" value="1"/>
</dbReference>
<evidence type="ECO:0000259" key="5">
    <source>
        <dbReference type="Pfam" id="PF00588"/>
    </source>
</evidence>
<dbReference type="EMBL" id="JBHSLF010000008">
    <property type="protein sequence ID" value="MFC5343030.1"/>
    <property type="molecule type" value="Genomic_DNA"/>
</dbReference>
<comment type="similarity">
    <text evidence="1">Belongs to the class IV-like SAM-binding methyltransferase superfamily. RNA methyltransferase TrmH family.</text>
</comment>
<dbReference type="GO" id="GO:0032259">
    <property type="term" value="P:methylation"/>
    <property type="evidence" value="ECO:0007669"/>
    <property type="project" value="UniProtKB-KW"/>
</dbReference>
<evidence type="ECO:0000256" key="3">
    <source>
        <dbReference type="ARBA" id="ARBA00022679"/>
    </source>
</evidence>
<dbReference type="PANTHER" id="PTHR42786:SF7">
    <property type="entry name" value="TRNA_RRNA METHYLTRANSFERASE SPOU TYPE DOMAIN-CONTAINING PROTEIN"/>
    <property type="match status" value="1"/>
</dbReference>
<name>A0ABW0FMP9_9CAUL</name>
<protein>
    <submittedName>
        <fullName evidence="6">RNA methyltransferase</fullName>
    </submittedName>
</protein>
<reference evidence="7" key="1">
    <citation type="journal article" date="2019" name="Int. J. Syst. Evol. Microbiol.">
        <title>The Global Catalogue of Microorganisms (GCM) 10K type strain sequencing project: providing services to taxonomists for standard genome sequencing and annotation.</title>
        <authorList>
            <consortium name="The Broad Institute Genomics Platform"/>
            <consortium name="The Broad Institute Genome Sequencing Center for Infectious Disease"/>
            <person name="Wu L."/>
            <person name="Ma J."/>
        </authorList>
    </citation>
    <scope>NUCLEOTIDE SEQUENCE [LARGE SCALE GENOMIC DNA]</scope>
    <source>
        <strain evidence="7">JCM 12125</strain>
    </source>
</reference>
<dbReference type="InterPro" id="IPR029028">
    <property type="entry name" value="Alpha/beta_knot_MTases"/>
</dbReference>
<accession>A0ABW0FMP9</accession>
<evidence type="ECO:0000256" key="1">
    <source>
        <dbReference type="ARBA" id="ARBA00007228"/>
    </source>
</evidence>
<dbReference type="RefSeq" id="WP_374037205.1">
    <property type="nucleotide sequence ID" value="NZ_CP169082.1"/>
</dbReference>
<dbReference type="InterPro" id="IPR029026">
    <property type="entry name" value="tRNA_m1G_MTases_N"/>
</dbReference>
<evidence type="ECO:0000313" key="7">
    <source>
        <dbReference type="Proteomes" id="UP001596152"/>
    </source>
</evidence>
<dbReference type="PIRSF" id="PIRSF004808">
    <property type="entry name" value="LasT"/>
    <property type="match status" value="1"/>
</dbReference>
<keyword evidence="2 6" id="KW-0489">Methyltransferase</keyword>
<gene>
    <name evidence="6" type="ORF">ACFPIE_03830</name>
</gene>
<evidence type="ECO:0000256" key="2">
    <source>
        <dbReference type="ARBA" id="ARBA00022603"/>
    </source>
</evidence>
<evidence type="ECO:0000256" key="4">
    <source>
        <dbReference type="ARBA" id="ARBA00022691"/>
    </source>
</evidence>
<sequence length="257" mass="28199">MTAPVPPVVILDRSQMAENIGAVARVMANFGLDKLRLVAPRDGWPQERAWATASGADWVLDGVEVFDTVAAAIADLNTVFATTARPRETRQPVRTPRESARVLYDDTASGLRVGLLFGAERAGLETTDIALCHGITTIPIDPRHQSLNLAQAVAINAYEWRTLVLDAPPPNFREAEAPASGDLQLGMYEHLERELDAAGFFHPPEKFRSMSQNLRVMLGRSGFTEQEVATFRGVITALSKGRGRVLERLAREQAKKD</sequence>
<feature type="domain" description="tRNA/rRNA methyltransferase SpoU type" evidence="5">
    <location>
        <begin position="8"/>
        <end position="158"/>
    </location>
</feature>
<dbReference type="SUPFAM" id="SSF75217">
    <property type="entry name" value="alpha/beta knot"/>
    <property type="match status" value="1"/>
</dbReference>
<organism evidence="6 7">
    <name type="scientific">Brevundimonas staleyi</name>
    <dbReference type="NCBI Taxonomy" id="74326"/>
    <lineage>
        <taxon>Bacteria</taxon>
        <taxon>Pseudomonadati</taxon>
        <taxon>Pseudomonadota</taxon>
        <taxon>Alphaproteobacteria</taxon>
        <taxon>Caulobacterales</taxon>
        <taxon>Caulobacteraceae</taxon>
        <taxon>Brevundimonas</taxon>
    </lineage>
</organism>